<dbReference type="EMBL" id="JANPWB010000010">
    <property type="protein sequence ID" value="KAJ1142912.1"/>
    <property type="molecule type" value="Genomic_DNA"/>
</dbReference>
<dbReference type="Proteomes" id="UP001066276">
    <property type="component" value="Chromosome 6"/>
</dbReference>
<accession>A0AAV7QU03</accession>
<name>A0AAV7QU03_PLEWA</name>
<evidence type="ECO:0000313" key="2">
    <source>
        <dbReference type="Proteomes" id="UP001066276"/>
    </source>
</evidence>
<sequence length="86" mass="9818">MVQYLPGVKSIVADFLSHMPLPSKNTEEDVKEDVWVAIVDDGICRGITRDEWNTEQDLDEAMKELGVMITKGWPLKKMVNKNLLPF</sequence>
<evidence type="ECO:0000313" key="1">
    <source>
        <dbReference type="EMBL" id="KAJ1142912.1"/>
    </source>
</evidence>
<protein>
    <submittedName>
        <fullName evidence="1">Uncharacterized protein</fullName>
    </submittedName>
</protein>
<reference evidence="1" key="1">
    <citation type="journal article" date="2022" name="bioRxiv">
        <title>Sequencing and chromosome-scale assembly of the giantPleurodeles waltlgenome.</title>
        <authorList>
            <person name="Brown T."/>
            <person name="Elewa A."/>
            <person name="Iarovenko S."/>
            <person name="Subramanian E."/>
            <person name="Araus A.J."/>
            <person name="Petzold A."/>
            <person name="Susuki M."/>
            <person name="Suzuki K.-i.T."/>
            <person name="Hayashi T."/>
            <person name="Toyoda A."/>
            <person name="Oliveira C."/>
            <person name="Osipova E."/>
            <person name="Leigh N.D."/>
            <person name="Simon A."/>
            <person name="Yun M.H."/>
        </authorList>
    </citation>
    <scope>NUCLEOTIDE SEQUENCE</scope>
    <source>
        <strain evidence="1">20211129_DDA</strain>
        <tissue evidence="1">Liver</tissue>
    </source>
</reference>
<keyword evidence="2" id="KW-1185">Reference proteome</keyword>
<gene>
    <name evidence="1" type="ORF">NDU88_009224</name>
</gene>
<dbReference type="AlphaFoldDB" id="A0AAV7QU03"/>
<proteinExistence type="predicted"/>
<organism evidence="1 2">
    <name type="scientific">Pleurodeles waltl</name>
    <name type="common">Iberian ribbed newt</name>
    <dbReference type="NCBI Taxonomy" id="8319"/>
    <lineage>
        <taxon>Eukaryota</taxon>
        <taxon>Metazoa</taxon>
        <taxon>Chordata</taxon>
        <taxon>Craniata</taxon>
        <taxon>Vertebrata</taxon>
        <taxon>Euteleostomi</taxon>
        <taxon>Amphibia</taxon>
        <taxon>Batrachia</taxon>
        <taxon>Caudata</taxon>
        <taxon>Salamandroidea</taxon>
        <taxon>Salamandridae</taxon>
        <taxon>Pleurodelinae</taxon>
        <taxon>Pleurodeles</taxon>
    </lineage>
</organism>
<comment type="caution">
    <text evidence="1">The sequence shown here is derived from an EMBL/GenBank/DDBJ whole genome shotgun (WGS) entry which is preliminary data.</text>
</comment>